<accession>A0A9Q0YPT1</accession>
<protein>
    <submittedName>
        <fullName evidence="2">Uncharacterized protein</fullName>
    </submittedName>
</protein>
<proteinExistence type="predicted"/>
<name>A0A9Q0YPT1_HOLLE</name>
<dbReference type="EMBL" id="JAIZAY010000018">
    <property type="protein sequence ID" value="KAJ8024524.1"/>
    <property type="molecule type" value="Genomic_DNA"/>
</dbReference>
<dbReference type="Proteomes" id="UP001152320">
    <property type="component" value="Chromosome 18"/>
</dbReference>
<evidence type="ECO:0000313" key="3">
    <source>
        <dbReference type="Proteomes" id="UP001152320"/>
    </source>
</evidence>
<evidence type="ECO:0000256" key="1">
    <source>
        <dbReference type="SAM" id="SignalP"/>
    </source>
</evidence>
<reference evidence="2" key="1">
    <citation type="submission" date="2021-10" db="EMBL/GenBank/DDBJ databases">
        <title>Tropical sea cucumber genome reveals ecological adaptation and Cuvierian tubules defense mechanism.</title>
        <authorList>
            <person name="Chen T."/>
        </authorList>
    </citation>
    <scope>NUCLEOTIDE SEQUENCE</scope>
    <source>
        <strain evidence="2">Nanhai2018</strain>
        <tissue evidence="2">Muscle</tissue>
    </source>
</reference>
<organism evidence="2 3">
    <name type="scientific">Holothuria leucospilota</name>
    <name type="common">Black long sea cucumber</name>
    <name type="synonym">Mertensiothuria leucospilota</name>
    <dbReference type="NCBI Taxonomy" id="206669"/>
    <lineage>
        <taxon>Eukaryota</taxon>
        <taxon>Metazoa</taxon>
        <taxon>Echinodermata</taxon>
        <taxon>Eleutherozoa</taxon>
        <taxon>Echinozoa</taxon>
        <taxon>Holothuroidea</taxon>
        <taxon>Aspidochirotacea</taxon>
        <taxon>Aspidochirotida</taxon>
        <taxon>Holothuriidae</taxon>
        <taxon>Holothuria</taxon>
    </lineage>
</organism>
<gene>
    <name evidence="2" type="ORF">HOLleu_34453</name>
</gene>
<comment type="caution">
    <text evidence="2">The sequence shown here is derived from an EMBL/GenBank/DDBJ whole genome shotgun (WGS) entry which is preliminary data.</text>
</comment>
<feature type="chain" id="PRO_5040246130" evidence="1">
    <location>
        <begin position="32"/>
        <end position="118"/>
    </location>
</feature>
<sequence length="118" mass="13318">MSVTMKSAGFVISVVVTFIAMLALEATCTHALVVEKEELLPSDITESNTDWLEQEAIFRLLKSLHSPNEFQNFASSGTSDSSVDGLIKRGSSRAIDHREDRFRYLAWCRKMRVARCYV</sequence>
<keyword evidence="1" id="KW-0732">Signal</keyword>
<feature type="signal peptide" evidence="1">
    <location>
        <begin position="1"/>
        <end position="31"/>
    </location>
</feature>
<keyword evidence="3" id="KW-1185">Reference proteome</keyword>
<dbReference type="AlphaFoldDB" id="A0A9Q0YPT1"/>
<evidence type="ECO:0000313" key="2">
    <source>
        <dbReference type="EMBL" id="KAJ8024524.1"/>
    </source>
</evidence>